<evidence type="ECO:0000256" key="7">
    <source>
        <dbReference type="ARBA" id="ARBA00023136"/>
    </source>
</evidence>
<feature type="domain" description="Type II secretion system protein GspF" evidence="9">
    <location>
        <begin position="273"/>
        <end position="393"/>
    </location>
</feature>
<evidence type="ECO:0000256" key="3">
    <source>
        <dbReference type="ARBA" id="ARBA00022475"/>
    </source>
</evidence>
<keyword evidence="6 8" id="KW-1133">Transmembrane helix</keyword>
<evidence type="ECO:0000313" key="10">
    <source>
        <dbReference type="EMBL" id="QIL45807.1"/>
    </source>
</evidence>
<dbReference type="RefSeq" id="WP_166006669.1">
    <property type="nucleotide sequence ID" value="NZ_CP049886.1"/>
</dbReference>
<feature type="transmembrane region" description="Helical" evidence="8">
    <location>
        <begin position="374"/>
        <end position="398"/>
    </location>
</feature>
<organism evidence="10 11">
    <name type="scientific">Vagococcus coleopterorum</name>
    <dbReference type="NCBI Taxonomy" id="2714946"/>
    <lineage>
        <taxon>Bacteria</taxon>
        <taxon>Bacillati</taxon>
        <taxon>Bacillota</taxon>
        <taxon>Bacilli</taxon>
        <taxon>Lactobacillales</taxon>
        <taxon>Enterococcaceae</taxon>
        <taxon>Vagococcus</taxon>
    </lineage>
</organism>
<dbReference type="Gene3D" id="1.20.81.30">
    <property type="entry name" value="Type II secretion system (T2SS), domain F"/>
    <property type="match status" value="2"/>
</dbReference>
<dbReference type="Pfam" id="PF00482">
    <property type="entry name" value="T2SSF"/>
    <property type="match status" value="2"/>
</dbReference>
<keyword evidence="11" id="KW-1185">Reference proteome</keyword>
<dbReference type="FunFam" id="1.20.81.30:FF:000001">
    <property type="entry name" value="Type II secretion system protein F"/>
    <property type="match status" value="1"/>
</dbReference>
<evidence type="ECO:0000256" key="1">
    <source>
        <dbReference type="ARBA" id="ARBA00004429"/>
    </source>
</evidence>
<feature type="transmembrane region" description="Helical" evidence="8">
    <location>
        <begin position="217"/>
        <end position="239"/>
    </location>
</feature>
<evidence type="ECO:0000259" key="9">
    <source>
        <dbReference type="Pfam" id="PF00482"/>
    </source>
</evidence>
<dbReference type="GO" id="GO:0005886">
    <property type="term" value="C:plasma membrane"/>
    <property type="evidence" value="ECO:0007669"/>
    <property type="project" value="UniProtKB-SubCell"/>
</dbReference>
<gene>
    <name evidence="10" type="ORF">G7081_01230</name>
</gene>
<dbReference type="Proteomes" id="UP000500890">
    <property type="component" value="Chromosome"/>
</dbReference>
<evidence type="ECO:0000256" key="5">
    <source>
        <dbReference type="ARBA" id="ARBA00022692"/>
    </source>
</evidence>
<dbReference type="PANTHER" id="PTHR30012:SF0">
    <property type="entry name" value="TYPE II SECRETION SYSTEM PROTEIN F-RELATED"/>
    <property type="match status" value="1"/>
</dbReference>
<dbReference type="KEGG" id="vah:G7081_01230"/>
<comment type="similarity">
    <text evidence="2">Belongs to the GSP F family.</text>
</comment>
<evidence type="ECO:0000256" key="2">
    <source>
        <dbReference type="ARBA" id="ARBA00005745"/>
    </source>
</evidence>
<proteinExistence type="inferred from homology"/>
<dbReference type="InterPro" id="IPR018076">
    <property type="entry name" value="T2SS_GspF_dom"/>
</dbReference>
<comment type="subcellular location">
    <subcellularLocation>
        <location evidence="1">Cell inner membrane</location>
        <topology evidence="1">Multi-pass membrane protein</topology>
    </subcellularLocation>
</comment>
<dbReference type="InterPro" id="IPR042094">
    <property type="entry name" value="T2SS_GspF_sf"/>
</dbReference>
<evidence type="ECO:0000256" key="8">
    <source>
        <dbReference type="SAM" id="Phobius"/>
    </source>
</evidence>
<protein>
    <submittedName>
        <fullName evidence="10">Type II secretion system F family protein</fullName>
    </submittedName>
</protein>
<accession>A0A6G8ALE1</accession>
<dbReference type="AlphaFoldDB" id="A0A6G8ALE1"/>
<keyword evidence="7 8" id="KW-0472">Membrane</keyword>
<dbReference type="PRINTS" id="PR00812">
    <property type="entry name" value="BCTERIALGSPF"/>
</dbReference>
<evidence type="ECO:0000313" key="11">
    <source>
        <dbReference type="Proteomes" id="UP000500890"/>
    </source>
</evidence>
<reference evidence="10 11" key="1">
    <citation type="submission" date="2020-03" db="EMBL/GenBank/DDBJ databases">
        <title>Vagococcus sp. nov., isolated from beetles.</title>
        <authorList>
            <person name="Hyun D.-W."/>
            <person name="Bae J.-W."/>
        </authorList>
    </citation>
    <scope>NUCLEOTIDE SEQUENCE [LARGE SCALE GENOMIC DNA]</scope>
    <source>
        <strain evidence="10 11">HDW17A</strain>
    </source>
</reference>
<sequence>MALYTYEGLKPTGEIVKGNVRGNSLAEARQKVRDSKIRIRTIIEQEETLVNKEIKLFNKVSMKIVSPYLRQMSTLINAGITVLDASIMLEKQVKHKLFHQILEEIRKDLENGETLSACYRKHPNAFPPLLVSVISVAEVSGSLESSLAQLSNYFEKSQENKSNMITAMIYPFMMFIAAIGVAVFLMVKIVPMFVALFESFDAELPAITKITMAMSDFLTTKGIYIAILIAVAIMGFTLAKKEPKFVLKLDTLKLRLPVFGDFIAKSNFAMLMTTLSTLLSSSVPMGNALKMSKDAVSNTCIRELITQCEMEVENGGKLSHVFTDNPVVPLTLSQMVEIGERTGSLDDMLYRLSIIFEKEVDENSKRIKTILEPIVMVVIACIVGFIVAAIMLPMFAMYTTIQG</sequence>
<evidence type="ECO:0000256" key="6">
    <source>
        <dbReference type="ARBA" id="ARBA00022989"/>
    </source>
</evidence>
<name>A0A6G8ALE1_9ENTE</name>
<evidence type="ECO:0000256" key="4">
    <source>
        <dbReference type="ARBA" id="ARBA00022519"/>
    </source>
</evidence>
<feature type="domain" description="Type II secretion system protein GspF" evidence="9">
    <location>
        <begin position="68"/>
        <end position="191"/>
    </location>
</feature>
<dbReference type="PANTHER" id="PTHR30012">
    <property type="entry name" value="GENERAL SECRETION PATHWAY PROTEIN"/>
    <property type="match status" value="1"/>
</dbReference>
<keyword evidence="4" id="KW-0997">Cell inner membrane</keyword>
<dbReference type="EMBL" id="CP049886">
    <property type="protein sequence ID" value="QIL45807.1"/>
    <property type="molecule type" value="Genomic_DNA"/>
</dbReference>
<dbReference type="InterPro" id="IPR003004">
    <property type="entry name" value="GspF/PilC"/>
</dbReference>
<feature type="transmembrane region" description="Helical" evidence="8">
    <location>
        <begin position="169"/>
        <end position="197"/>
    </location>
</feature>
<keyword evidence="5 8" id="KW-0812">Transmembrane</keyword>
<keyword evidence="3" id="KW-1003">Cell membrane</keyword>